<keyword evidence="3" id="KW-1185">Reference proteome</keyword>
<evidence type="ECO:0000313" key="3">
    <source>
        <dbReference type="Proteomes" id="UP000830671"/>
    </source>
</evidence>
<dbReference type="Proteomes" id="UP000830671">
    <property type="component" value="Chromosome 9"/>
</dbReference>
<proteinExistence type="predicted"/>
<dbReference type="KEGG" id="clup:CLUP02_16643"/>
<dbReference type="EMBL" id="CP019481">
    <property type="protein sequence ID" value="UQC91109.1"/>
    <property type="molecule type" value="Genomic_DNA"/>
</dbReference>
<organism evidence="2 3">
    <name type="scientific">Colletotrichum lupini</name>
    <dbReference type="NCBI Taxonomy" id="145971"/>
    <lineage>
        <taxon>Eukaryota</taxon>
        <taxon>Fungi</taxon>
        <taxon>Dikarya</taxon>
        <taxon>Ascomycota</taxon>
        <taxon>Pezizomycotina</taxon>
        <taxon>Sordariomycetes</taxon>
        <taxon>Hypocreomycetidae</taxon>
        <taxon>Glomerellales</taxon>
        <taxon>Glomerellaceae</taxon>
        <taxon>Colletotrichum</taxon>
        <taxon>Colletotrichum acutatum species complex</taxon>
    </lineage>
</organism>
<feature type="compositionally biased region" description="Basic and acidic residues" evidence="1">
    <location>
        <begin position="274"/>
        <end position="287"/>
    </location>
</feature>
<evidence type="ECO:0000256" key="1">
    <source>
        <dbReference type="SAM" id="MobiDB-lite"/>
    </source>
</evidence>
<protein>
    <submittedName>
        <fullName evidence="2">Uncharacterized protein</fullName>
    </submittedName>
</protein>
<accession>A0A9Q8T876</accession>
<dbReference type="AlphaFoldDB" id="A0A9Q8T876"/>
<feature type="region of interest" description="Disordered" evidence="1">
    <location>
        <begin position="257"/>
        <end position="290"/>
    </location>
</feature>
<dbReference type="GeneID" id="73350571"/>
<name>A0A9Q8T876_9PEZI</name>
<gene>
    <name evidence="2" type="ORF">CLUP02_16643</name>
</gene>
<feature type="compositionally biased region" description="Low complexity" evidence="1">
    <location>
        <begin position="56"/>
        <end position="72"/>
    </location>
</feature>
<sequence>MHPKIEENCKTQNLQQRIINTRQWNKNANAPLVQRKPSAKALAMHTPPRNPPSTPSVPSYLSPSPMYSPGSPAQVLPPQPSSRERLLRRHPHPSFDRVIWPIKLLLLDWNKGGHALMPMHPVVYCPANASKSIWNKDDNGAGPIKVSRTVEAEERAKTIKARQTCMTLRQGVQTAAQRRATDGTRAPSVGLPSPTLTKHTPYFLHMPPPSFMVLGAGVGASACGVRRAASTEPGPRSSNARKIKEIFSIFNESRTTWMRRRSKRNPARRPSKGRYRENRQRLVDRPAGRPSYRSLGYRRTTLSVAVLPLTAHDQPLMMHSANRSEGKKLRRARTSAAPPHPRSTVETGATLFQFPLYLFPLGCMAKTKDEQQDVVSRISSLLACRLGLVEP</sequence>
<reference evidence="2" key="1">
    <citation type="journal article" date="2021" name="Mol. Plant Microbe Interact.">
        <title>Complete Genome Sequence of the Plant-Pathogenic Fungus Colletotrichum lupini.</title>
        <authorList>
            <person name="Baroncelli R."/>
            <person name="Pensec F."/>
            <person name="Da Lio D."/>
            <person name="Boufleur T."/>
            <person name="Vicente I."/>
            <person name="Sarrocco S."/>
            <person name="Picot A."/>
            <person name="Baraldi E."/>
            <person name="Sukno S."/>
            <person name="Thon M."/>
            <person name="Le Floch G."/>
        </authorList>
    </citation>
    <scope>NUCLEOTIDE SEQUENCE</scope>
    <source>
        <strain evidence="2">IMI 504893</strain>
    </source>
</reference>
<dbReference type="RefSeq" id="XP_049152708.1">
    <property type="nucleotide sequence ID" value="XM_049295561.1"/>
</dbReference>
<evidence type="ECO:0000313" key="2">
    <source>
        <dbReference type="EMBL" id="UQC91109.1"/>
    </source>
</evidence>
<feature type="region of interest" description="Disordered" evidence="1">
    <location>
        <begin position="39"/>
        <end position="85"/>
    </location>
</feature>
<feature type="compositionally biased region" description="Basic residues" evidence="1">
    <location>
        <begin position="257"/>
        <end position="273"/>
    </location>
</feature>